<proteinExistence type="predicted"/>
<accession>A0ACA9QGF4</accession>
<name>A0ACA9QGF4_9GLOM</name>
<evidence type="ECO:0000313" key="2">
    <source>
        <dbReference type="Proteomes" id="UP000789920"/>
    </source>
</evidence>
<gene>
    <name evidence="1" type="ORF">RPERSI_LOCUS14100</name>
</gene>
<evidence type="ECO:0000313" key="1">
    <source>
        <dbReference type="EMBL" id="CAG8750143.1"/>
    </source>
</evidence>
<dbReference type="Proteomes" id="UP000789920">
    <property type="component" value="Unassembled WGS sequence"/>
</dbReference>
<sequence>MPADLQTKISNFLMSEEESLITTTSVIYQGIEEEPWISEDELRSIVDQAVRIASNFCEDGSLRQSKLLRILPETDAETSFGIAFEGVCSLRDLGVVKINKEKPLNLDQIKDNIEKLKGKLNRDSSSLYKRLYSDVVKKPVEELSWKDPLASQVISDESDIVKNLPRDIKKGFNKISRNMVPAQRPIVQELCREFIEDFRCDEKLKPKWTHNKSWKESEETTSCVVKEILSILKNIWNNPAFKPEVAKTLNEGTYQSTVIVPLIQVVLKNLPVGDSFFISTSEKQSIASANRKGEGVNDGLYWVRQSLNPDKEQFGIVGVQVAGNIFHLNVLVRDKVNVHRYYHLQPVEIPVQFSAEGVVSRFIETLLVLRNILITNLSLLYHAPVSTSERQKEDFST</sequence>
<organism evidence="1 2">
    <name type="scientific">Racocetra persica</name>
    <dbReference type="NCBI Taxonomy" id="160502"/>
    <lineage>
        <taxon>Eukaryota</taxon>
        <taxon>Fungi</taxon>
        <taxon>Fungi incertae sedis</taxon>
        <taxon>Mucoromycota</taxon>
        <taxon>Glomeromycotina</taxon>
        <taxon>Glomeromycetes</taxon>
        <taxon>Diversisporales</taxon>
        <taxon>Gigasporaceae</taxon>
        <taxon>Racocetra</taxon>
    </lineage>
</organism>
<keyword evidence="2" id="KW-1185">Reference proteome</keyword>
<feature type="non-terminal residue" evidence="1">
    <location>
        <position position="397"/>
    </location>
</feature>
<dbReference type="EMBL" id="CAJVQC010032059">
    <property type="protein sequence ID" value="CAG8750143.1"/>
    <property type="molecule type" value="Genomic_DNA"/>
</dbReference>
<comment type="caution">
    <text evidence="1">The sequence shown here is derived from an EMBL/GenBank/DDBJ whole genome shotgun (WGS) entry which is preliminary data.</text>
</comment>
<protein>
    <submittedName>
        <fullName evidence="1">34214_t:CDS:1</fullName>
    </submittedName>
</protein>
<reference evidence="1" key="1">
    <citation type="submission" date="2021-06" db="EMBL/GenBank/DDBJ databases">
        <authorList>
            <person name="Kallberg Y."/>
            <person name="Tangrot J."/>
            <person name="Rosling A."/>
        </authorList>
    </citation>
    <scope>NUCLEOTIDE SEQUENCE</scope>
    <source>
        <strain evidence="1">MA461A</strain>
    </source>
</reference>